<sequence length="86" mass="9056">MILKSILYAVAVGIAQTVLSTQNGLFSRLSETATTNTIQGITTAACDITITIILSSVLNRSRSGIGRSNTIIDKLIIYAINRGAAT</sequence>
<feature type="signal peptide" evidence="1">
    <location>
        <begin position="1"/>
        <end position="20"/>
    </location>
</feature>
<dbReference type="EMBL" id="JBAHYK010004101">
    <property type="protein sequence ID" value="KAL0562991.1"/>
    <property type="molecule type" value="Genomic_DNA"/>
</dbReference>
<keyword evidence="1" id="KW-0732">Signal</keyword>
<protein>
    <recommendedName>
        <fullName evidence="2">DUF6534 domain-containing protein</fullName>
    </recommendedName>
</protein>
<gene>
    <name evidence="3" type="ORF">V5O48_019087</name>
</gene>
<dbReference type="Pfam" id="PF20152">
    <property type="entry name" value="DUF6534"/>
    <property type="match status" value="1"/>
</dbReference>
<feature type="non-terminal residue" evidence="3">
    <location>
        <position position="86"/>
    </location>
</feature>
<organism evidence="3 4">
    <name type="scientific">Marasmius crinis-equi</name>
    <dbReference type="NCBI Taxonomy" id="585013"/>
    <lineage>
        <taxon>Eukaryota</taxon>
        <taxon>Fungi</taxon>
        <taxon>Dikarya</taxon>
        <taxon>Basidiomycota</taxon>
        <taxon>Agaricomycotina</taxon>
        <taxon>Agaricomycetes</taxon>
        <taxon>Agaricomycetidae</taxon>
        <taxon>Agaricales</taxon>
        <taxon>Marasmiineae</taxon>
        <taxon>Marasmiaceae</taxon>
        <taxon>Marasmius</taxon>
    </lineage>
</organism>
<keyword evidence="4" id="KW-1185">Reference proteome</keyword>
<feature type="domain" description="DUF6534" evidence="2">
    <location>
        <begin position="43"/>
        <end position="86"/>
    </location>
</feature>
<proteinExistence type="predicted"/>
<comment type="caution">
    <text evidence="3">The sequence shown here is derived from an EMBL/GenBank/DDBJ whole genome shotgun (WGS) entry which is preliminary data.</text>
</comment>
<evidence type="ECO:0000256" key="1">
    <source>
        <dbReference type="SAM" id="SignalP"/>
    </source>
</evidence>
<evidence type="ECO:0000313" key="3">
    <source>
        <dbReference type="EMBL" id="KAL0562991.1"/>
    </source>
</evidence>
<name>A0ABR3EJD0_9AGAR</name>
<dbReference type="Proteomes" id="UP001465976">
    <property type="component" value="Unassembled WGS sequence"/>
</dbReference>
<dbReference type="InterPro" id="IPR045339">
    <property type="entry name" value="DUF6534"/>
</dbReference>
<evidence type="ECO:0000259" key="2">
    <source>
        <dbReference type="Pfam" id="PF20152"/>
    </source>
</evidence>
<feature type="chain" id="PRO_5046539856" description="DUF6534 domain-containing protein" evidence="1">
    <location>
        <begin position="21"/>
        <end position="86"/>
    </location>
</feature>
<reference evidence="3 4" key="1">
    <citation type="submission" date="2024-02" db="EMBL/GenBank/DDBJ databases">
        <title>A draft genome for the cacao thread blight pathogen Marasmius crinis-equi.</title>
        <authorList>
            <person name="Cohen S.P."/>
            <person name="Baruah I.K."/>
            <person name="Amoako-Attah I."/>
            <person name="Bukari Y."/>
            <person name="Meinhardt L.W."/>
            <person name="Bailey B.A."/>
        </authorList>
    </citation>
    <scope>NUCLEOTIDE SEQUENCE [LARGE SCALE GENOMIC DNA]</scope>
    <source>
        <strain evidence="3 4">GH-76</strain>
    </source>
</reference>
<accession>A0ABR3EJD0</accession>
<evidence type="ECO:0000313" key="4">
    <source>
        <dbReference type="Proteomes" id="UP001465976"/>
    </source>
</evidence>